<gene>
    <name evidence="7" type="ORF">B0H67DRAFT_567991</name>
</gene>
<dbReference type="InterPro" id="IPR036864">
    <property type="entry name" value="Zn2-C6_fun-type_DNA-bd_sf"/>
</dbReference>
<sequence length="838" mass="91410">MVAPKRSVAVKFVGQDATTGMPMKRKQVHHACDQCKRRKKRCPHAPDSISIPTAINDADAPGLSATDAAAQLLQISSQVSDNGPVTAAAAAATAAATTPTQSPAASPGLSSRRGSSVGSSDAQVDPAATPFLGDTNPEGVLVEATMANMSRTVTSEDETGPGFWGTTSTGALADKAEVIPDDSPVAAKATPQPNLKTTLYDVPDGAYMVIPGREVTNDLKVSVTDAAAFFRLSREAYVQELGSLVCPSDANWEGLKGIYQTKIHPIFPIFEAHTLTEVTEIPSRVGHLIKASVCLAAASDRDASRYLILNKWPQVTSPGTVPPEQWQRSAESVVYQEYSQAVVKFIKEGLRELQARDSGHMLNSMRIMALTCMFWQPPPSCRFEPLNFYAVLVSMVHTYGIHLRDKADMVELHQGDVNREDVARLFKCLYALDRLTCALSGRPIMFHNYDLLMSPRFTKKDSPSFKLFMSLILLLDQVIELYRPFPKDNNIEVPVLERFILEAGAQYEPDGILATLEVLYHTVCVLSVRMRRDRFKAPPDGDTTSYNHLPSSILNARRSHSSDRIVDILREQDQYKLSPMPFIPYALALSLSVAYRKWRFSRTPMFRTRGKENFKEILPILSELGKIWTSARINSNLGDVVMANVDKPELNTAASSRKPDTPTADAGQGTPAVRKATHKRSESSKSRGDVSKKDTASLGPDALNHITDGRHHQVNTGHGLINSCPSTLDTGNLNPFFPNSELQALPPDKTAPSPSSSSMALSSASTAVQQLTGNLSNDQVIPPTNLNPFSMDDMDTTPFQPWDPTLMNIDLSFGSNLDPGNPFGWSDYSYGGNGGYGL</sequence>
<evidence type="ECO:0000313" key="8">
    <source>
        <dbReference type="Proteomes" id="UP001172102"/>
    </source>
</evidence>
<evidence type="ECO:0000256" key="5">
    <source>
        <dbReference type="ARBA" id="ARBA00023242"/>
    </source>
</evidence>
<keyword evidence="3" id="KW-0238">DNA-binding</keyword>
<proteinExistence type="predicted"/>
<feature type="region of interest" description="Disordered" evidence="6">
    <location>
        <begin position="738"/>
        <end position="765"/>
    </location>
</feature>
<feature type="compositionally biased region" description="Low complexity" evidence="6">
    <location>
        <begin position="750"/>
        <end position="765"/>
    </location>
</feature>
<accession>A0AA40AYR6</accession>
<evidence type="ECO:0000256" key="1">
    <source>
        <dbReference type="ARBA" id="ARBA00022833"/>
    </source>
</evidence>
<evidence type="ECO:0000313" key="7">
    <source>
        <dbReference type="EMBL" id="KAK0724450.1"/>
    </source>
</evidence>
<dbReference type="GO" id="GO:0000981">
    <property type="term" value="F:DNA-binding transcription factor activity, RNA polymerase II-specific"/>
    <property type="evidence" value="ECO:0007669"/>
    <property type="project" value="InterPro"/>
</dbReference>
<evidence type="ECO:0000256" key="2">
    <source>
        <dbReference type="ARBA" id="ARBA00023015"/>
    </source>
</evidence>
<keyword evidence="5" id="KW-0539">Nucleus</keyword>
<dbReference type="PANTHER" id="PTHR47171">
    <property type="entry name" value="FARA-RELATED"/>
    <property type="match status" value="1"/>
</dbReference>
<dbReference type="InterPro" id="IPR001138">
    <property type="entry name" value="Zn2Cys6_DnaBD"/>
</dbReference>
<evidence type="ECO:0000256" key="3">
    <source>
        <dbReference type="ARBA" id="ARBA00023125"/>
    </source>
</evidence>
<name>A0AA40AYR6_9PEZI</name>
<evidence type="ECO:0000256" key="6">
    <source>
        <dbReference type="SAM" id="MobiDB-lite"/>
    </source>
</evidence>
<keyword evidence="8" id="KW-1185">Reference proteome</keyword>
<dbReference type="GO" id="GO:0008270">
    <property type="term" value="F:zinc ion binding"/>
    <property type="evidence" value="ECO:0007669"/>
    <property type="project" value="InterPro"/>
</dbReference>
<dbReference type="InterPro" id="IPR052073">
    <property type="entry name" value="Amide_Lactam_Regulators"/>
</dbReference>
<evidence type="ECO:0000256" key="4">
    <source>
        <dbReference type="ARBA" id="ARBA00023163"/>
    </source>
</evidence>
<feature type="compositionally biased region" description="Low complexity" evidence="6">
    <location>
        <begin position="94"/>
        <end position="120"/>
    </location>
</feature>
<dbReference type="CDD" id="cd00067">
    <property type="entry name" value="GAL4"/>
    <property type="match status" value="1"/>
</dbReference>
<dbReference type="SUPFAM" id="SSF57701">
    <property type="entry name" value="Zn2/Cys6 DNA-binding domain"/>
    <property type="match status" value="1"/>
</dbReference>
<keyword evidence="4" id="KW-0804">Transcription</keyword>
<feature type="compositionally biased region" description="Basic and acidic residues" evidence="6">
    <location>
        <begin position="679"/>
        <end position="695"/>
    </location>
</feature>
<feature type="region of interest" description="Disordered" evidence="6">
    <location>
        <begin position="94"/>
        <end position="136"/>
    </location>
</feature>
<keyword evidence="2" id="KW-0805">Transcription regulation</keyword>
<dbReference type="EMBL" id="JAUKUA010000002">
    <property type="protein sequence ID" value="KAK0724450.1"/>
    <property type="molecule type" value="Genomic_DNA"/>
</dbReference>
<organism evidence="7 8">
    <name type="scientific">Lasiosphaeris hirsuta</name>
    <dbReference type="NCBI Taxonomy" id="260670"/>
    <lineage>
        <taxon>Eukaryota</taxon>
        <taxon>Fungi</taxon>
        <taxon>Dikarya</taxon>
        <taxon>Ascomycota</taxon>
        <taxon>Pezizomycotina</taxon>
        <taxon>Sordariomycetes</taxon>
        <taxon>Sordariomycetidae</taxon>
        <taxon>Sordariales</taxon>
        <taxon>Lasiosphaeriaceae</taxon>
        <taxon>Lasiosphaeris</taxon>
    </lineage>
</organism>
<dbReference type="Proteomes" id="UP001172102">
    <property type="component" value="Unassembled WGS sequence"/>
</dbReference>
<reference evidence="7" key="1">
    <citation type="submission" date="2023-06" db="EMBL/GenBank/DDBJ databases">
        <title>Genome-scale phylogeny and comparative genomics of the fungal order Sordariales.</title>
        <authorList>
            <consortium name="Lawrence Berkeley National Laboratory"/>
            <person name="Hensen N."/>
            <person name="Bonometti L."/>
            <person name="Westerberg I."/>
            <person name="Brannstrom I.O."/>
            <person name="Guillou S."/>
            <person name="Cros-Aarteil S."/>
            <person name="Calhoun S."/>
            <person name="Haridas S."/>
            <person name="Kuo A."/>
            <person name="Mondo S."/>
            <person name="Pangilinan J."/>
            <person name="Riley R."/>
            <person name="Labutti K."/>
            <person name="Andreopoulos B."/>
            <person name="Lipzen A."/>
            <person name="Chen C."/>
            <person name="Yanf M."/>
            <person name="Daum C."/>
            <person name="Ng V."/>
            <person name="Clum A."/>
            <person name="Steindorff A."/>
            <person name="Ohm R."/>
            <person name="Martin F."/>
            <person name="Silar P."/>
            <person name="Natvig D."/>
            <person name="Lalanne C."/>
            <person name="Gautier V."/>
            <person name="Ament-Velasquez S.L."/>
            <person name="Kruys A."/>
            <person name="Hutchinson M.I."/>
            <person name="Powell A.J."/>
            <person name="Barry K."/>
            <person name="Miller A.N."/>
            <person name="Grigoriev I.V."/>
            <person name="Debuchy R."/>
            <person name="Gladieux P."/>
            <person name="Thoren M.H."/>
            <person name="Johannesson H."/>
        </authorList>
    </citation>
    <scope>NUCLEOTIDE SEQUENCE</scope>
    <source>
        <strain evidence="7">SMH4607-1</strain>
    </source>
</reference>
<dbReference type="AlphaFoldDB" id="A0AA40AYR6"/>
<feature type="region of interest" description="Disordered" evidence="6">
    <location>
        <begin position="651"/>
        <end position="711"/>
    </location>
</feature>
<dbReference type="CDD" id="cd12148">
    <property type="entry name" value="fungal_TF_MHR"/>
    <property type="match status" value="1"/>
</dbReference>
<protein>
    <submittedName>
        <fullName evidence="7">Uncharacterized protein</fullName>
    </submittedName>
</protein>
<dbReference type="GO" id="GO:0003677">
    <property type="term" value="F:DNA binding"/>
    <property type="evidence" value="ECO:0007669"/>
    <property type="project" value="UniProtKB-KW"/>
</dbReference>
<comment type="caution">
    <text evidence="7">The sequence shown here is derived from an EMBL/GenBank/DDBJ whole genome shotgun (WGS) entry which is preliminary data.</text>
</comment>
<dbReference type="PANTHER" id="PTHR47171:SF3">
    <property type="entry name" value="FARA-RELATED"/>
    <property type="match status" value="1"/>
</dbReference>
<keyword evidence="1" id="KW-0862">Zinc</keyword>